<dbReference type="EMBL" id="MN228696">
    <property type="protein sequence ID" value="QEP29842.1"/>
    <property type="molecule type" value="Genomic_DNA"/>
</dbReference>
<gene>
    <name evidence="3" type="ORF">Smphiort11_044</name>
</gene>
<feature type="domain" description="Putative metallopeptidase" evidence="2">
    <location>
        <begin position="187"/>
        <end position="249"/>
    </location>
</feature>
<evidence type="ECO:0000259" key="1">
    <source>
        <dbReference type="Pfam" id="PF09967"/>
    </source>
</evidence>
<dbReference type="Proteomes" id="UP000322838">
    <property type="component" value="Segment"/>
</dbReference>
<reference evidence="4" key="1">
    <citation type="submission" date="2019-07" db="EMBL/GenBank/DDBJ databases">
        <authorList>
            <person name="Cubo M.T."/>
            <person name="Espuny M.D.R."/>
            <person name="Balsanelli E."/>
        </authorList>
    </citation>
    <scope>NUCLEOTIDE SEQUENCE [LARGE SCALE GENOMIC DNA]</scope>
</reference>
<dbReference type="PANTHER" id="PTHR38730:SF1">
    <property type="entry name" value="SLL7028 PROTEIN"/>
    <property type="match status" value="1"/>
</dbReference>
<name>A0A5C2H5J7_9CAUD</name>
<keyword evidence="4" id="KW-1185">Reference proteome</keyword>
<sequence length="391" mass="45245">MVKPTPLLKADDLDFQFLHKELDIVKTQVFLGKNAAFLGSLMCSLNFMWSTDIETAATNGVGLWWNPYFFMRIPRATRKTVLVHELWHPAELDMIRRDNRDPEVWNWACDIRINNRLTRQGYTWDDLGFKHWEDLNYPEGTPPEKIYDDFMQKIKENPELRIILQSYEWSDIIEPDPSIPGSDMEVIGKVVQASQAATMAGEELPSDIGTTLTKFLTPKIPWESQLYRWFDEMVNEMYSMARPNRRYTALNLYMSSLQPDEGIGHLVCFQDVSGSVTDEEEIRFNSELKYIWDTLKPAKISVVQFSTAITQVTEYIQDNGDEFDQVTIVGRGGTDLEPVREWILEHKPSAVVVFSDLRCDPMQPIDTPILWVCINNPRGKVLFGDVIYIKE</sequence>
<organism evidence="3 4">
    <name type="scientific">Sinorhizobium phage ort11</name>
    <dbReference type="NCBI Taxonomy" id="2599764"/>
    <lineage>
        <taxon>Viruses</taxon>
        <taxon>Duplodnaviria</taxon>
        <taxon>Heunggongvirae</taxon>
        <taxon>Uroviricota</taxon>
        <taxon>Caudoviricetes</taxon>
        <taxon>Schitoviridae</taxon>
        <taxon>Huelvavirus</taxon>
        <taxon>Huelvavirus ort11</taxon>
    </lineage>
</organism>
<dbReference type="PANTHER" id="PTHR38730">
    <property type="entry name" value="SLL7028 PROTEIN"/>
    <property type="match status" value="1"/>
</dbReference>
<evidence type="ECO:0000313" key="4">
    <source>
        <dbReference type="Proteomes" id="UP000322838"/>
    </source>
</evidence>
<dbReference type="InterPro" id="IPR018698">
    <property type="entry name" value="VWA-like_dom"/>
</dbReference>
<proteinExistence type="predicted"/>
<accession>A0A5C2H5J7</accession>
<feature type="domain" description="Putative metallopeptidase" evidence="2">
    <location>
        <begin position="26"/>
        <end position="123"/>
    </location>
</feature>
<feature type="domain" description="VWA-like" evidence="1">
    <location>
        <begin position="266"/>
        <end position="389"/>
    </location>
</feature>
<dbReference type="InterPro" id="IPR025154">
    <property type="entry name" value="Put_metallopeptidase_dom"/>
</dbReference>
<evidence type="ECO:0000313" key="3">
    <source>
        <dbReference type="EMBL" id="QEP29842.1"/>
    </source>
</evidence>
<dbReference type="Pfam" id="PF13203">
    <property type="entry name" value="DUF2201_N"/>
    <property type="match status" value="2"/>
</dbReference>
<protein>
    <submittedName>
        <fullName evidence="3">Putative metallopeptidase domain protein</fullName>
    </submittedName>
</protein>
<evidence type="ECO:0000259" key="2">
    <source>
        <dbReference type="Pfam" id="PF13203"/>
    </source>
</evidence>
<dbReference type="Pfam" id="PF09967">
    <property type="entry name" value="DUF2201"/>
    <property type="match status" value="1"/>
</dbReference>